<organism evidence="2">
    <name type="scientific">viral metagenome</name>
    <dbReference type="NCBI Taxonomy" id="1070528"/>
    <lineage>
        <taxon>unclassified sequences</taxon>
        <taxon>metagenomes</taxon>
        <taxon>organismal metagenomes</taxon>
    </lineage>
</organism>
<reference evidence="2" key="1">
    <citation type="journal article" date="2020" name="Nature">
        <title>Giant virus diversity and host interactions through global metagenomics.</title>
        <authorList>
            <person name="Schulz F."/>
            <person name="Roux S."/>
            <person name="Paez-Espino D."/>
            <person name="Jungbluth S."/>
            <person name="Walsh D.A."/>
            <person name="Denef V.J."/>
            <person name="McMahon K.D."/>
            <person name="Konstantinidis K.T."/>
            <person name="Eloe-Fadrosh E.A."/>
            <person name="Kyrpides N.C."/>
            <person name="Woyke T."/>
        </authorList>
    </citation>
    <scope>NUCLEOTIDE SEQUENCE</scope>
    <source>
        <strain evidence="2">GVMAG-M-3300023179-86</strain>
    </source>
</reference>
<dbReference type="InterPro" id="IPR007577">
    <property type="entry name" value="GlycoTrfase_DXD_sugar-bd_CS"/>
</dbReference>
<dbReference type="Pfam" id="PF04488">
    <property type="entry name" value="Gly_transf_sug"/>
    <property type="match status" value="1"/>
</dbReference>
<dbReference type="EMBL" id="MN739917">
    <property type="protein sequence ID" value="QHT77463.1"/>
    <property type="molecule type" value="Genomic_DNA"/>
</dbReference>
<protein>
    <recommendedName>
        <fullName evidence="3">Glycosyltransferase</fullName>
    </recommendedName>
</protein>
<evidence type="ECO:0000256" key="1">
    <source>
        <dbReference type="ARBA" id="ARBA00022679"/>
    </source>
</evidence>
<dbReference type="AlphaFoldDB" id="A0A6C0HBT7"/>
<dbReference type="GO" id="GO:0000030">
    <property type="term" value="F:mannosyltransferase activity"/>
    <property type="evidence" value="ECO:0007669"/>
    <property type="project" value="TreeGrafter"/>
</dbReference>
<proteinExistence type="predicted"/>
<dbReference type="GO" id="GO:0051999">
    <property type="term" value="P:mannosyl-inositol phosphorylceramide biosynthetic process"/>
    <property type="evidence" value="ECO:0007669"/>
    <property type="project" value="TreeGrafter"/>
</dbReference>
<evidence type="ECO:0000313" key="2">
    <source>
        <dbReference type="EMBL" id="QHT77463.1"/>
    </source>
</evidence>
<sequence length="264" mass="31411">MLTINNYKKKSNNNENKIKIYQKILYNRPYTFFKNFYNPVVPLKIYQTWYTKDLPVKMKHRVELLKHQNPKFEHYLFDDDDCREFIKTHFNNDILNAFDSLIPGAYKADLWRLCILYINGGIYMDIKFSCVNGFKLIELVEKEHFVLDRLPPLSIYNALMVCKAGNPFLLDAIYTIVQNVMNKYYGSCALCPTGPVMLGNLILNKKSRLNIDLTHFIDGGYIIYKNRFIISTTYNEYENERNNTYNKINTQRYDKLWSSKKIYK</sequence>
<evidence type="ECO:0008006" key="3">
    <source>
        <dbReference type="Google" id="ProtNLM"/>
    </source>
</evidence>
<dbReference type="GO" id="GO:0016020">
    <property type="term" value="C:membrane"/>
    <property type="evidence" value="ECO:0007669"/>
    <property type="project" value="GOC"/>
</dbReference>
<accession>A0A6C0HBT7</accession>
<dbReference type="SUPFAM" id="SSF53448">
    <property type="entry name" value="Nucleotide-diphospho-sugar transferases"/>
    <property type="match status" value="1"/>
</dbReference>
<dbReference type="PANTHER" id="PTHR32385">
    <property type="entry name" value="MANNOSYL PHOSPHORYLINOSITOL CERAMIDE SYNTHASE"/>
    <property type="match status" value="1"/>
</dbReference>
<keyword evidence="1" id="KW-0808">Transferase</keyword>
<dbReference type="PANTHER" id="PTHR32385:SF15">
    <property type="entry name" value="INOSITOL PHOSPHOCERAMIDE MANNOSYLTRANSFERASE 1"/>
    <property type="match status" value="1"/>
</dbReference>
<dbReference type="InterPro" id="IPR029044">
    <property type="entry name" value="Nucleotide-diphossugar_trans"/>
</dbReference>
<name>A0A6C0HBT7_9ZZZZ</name>
<dbReference type="Gene3D" id="3.90.550.20">
    <property type="match status" value="1"/>
</dbReference>
<dbReference type="InterPro" id="IPR051706">
    <property type="entry name" value="Glycosyltransferase_domain"/>
</dbReference>